<feature type="domain" description="Phosphodiester glycosidase" evidence="1">
    <location>
        <begin position="4"/>
        <end position="82"/>
    </location>
</feature>
<dbReference type="AlphaFoldDB" id="W1XRY6"/>
<comment type="caution">
    <text evidence="2">The sequence shown here is derived from an EMBL/GenBank/DDBJ whole genome shotgun (WGS) entry which is preliminary data.</text>
</comment>
<dbReference type="InterPro" id="IPR018711">
    <property type="entry name" value="NAGPA"/>
</dbReference>
<evidence type="ECO:0000313" key="2">
    <source>
        <dbReference type="EMBL" id="ETJ32866.1"/>
    </source>
</evidence>
<organism evidence="2">
    <name type="scientific">human gut metagenome</name>
    <dbReference type="NCBI Taxonomy" id="408170"/>
    <lineage>
        <taxon>unclassified sequences</taxon>
        <taxon>metagenomes</taxon>
        <taxon>organismal metagenomes</taxon>
    </lineage>
</organism>
<protein>
    <recommendedName>
        <fullName evidence="1">Phosphodiester glycosidase domain-containing protein</fullName>
    </recommendedName>
</protein>
<name>W1XRY6_9ZZZZ</name>
<accession>W1XRY6</accession>
<sequence>EVGTMVMKGSRYVGADESNNKGRSFIGTTKEHDLVVLTVDKSELQSVGVTQKEGAQLLSKLGVVDGAELSNQGSVDLVVNDTYVHKATPNPTTYEDIVIIK</sequence>
<evidence type="ECO:0000259" key="1">
    <source>
        <dbReference type="Pfam" id="PF09992"/>
    </source>
</evidence>
<dbReference type="Pfam" id="PF09992">
    <property type="entry name" value="NAGPA"/>
    <property type="match status" value="1"/>
</dbReference>
<gene>
    <name evidence="2" type="ORF">Q604_UNBC12689G0001</name>
</gene>
<proteinExistence type="predicted"/>
<dbReference type="EMBL" id="AZMM01012689">
    <property type="protein sequence ID" value="ETJ32866.1"/>
    <property type="molecule type" value="Genomic_DNA"/>
</dbReference>
<reference evidence="2" key="1">
    <citation type="submission" date="2013-12" db="EMBL/GenBank/DDBJ databases">
        <title>A Varibaculum cambriense genome reconstructed from a premature infant gut community with otherwise low bacterial novelty that shifts toward anaerobic metabolism during the third week of life.</title>
        <authorList>
            <person name="Brown C.T."/>
            <person name="Sharon I."/>
            <person name="Thomas B.C."/>
            <person name="Castelle C.J."/>
            <person name="Morowitz M.J."/>
            <person name="Banfield J.F."/>
        </authorList>
    </citation>
    <scope>NUCLEOTIDE SEQUENCE</scope>
</reference>
<feature type="non-terminal residue" evidence="2">
    <location>
        <position position="1"/>
    </location>
</feature>